<sequence length="110" mass="12154">MEHIAAFILAVTCSGDLKDCHELPAPLPVYETYADCTSDLPAVRQRFETYQNLHIACFEVDPLLAEVDAEIVWDVTVEDGLTASVEPIEAEEVLVASKQPHNGYSETLHP</sequence>
<accession>A0ABS0SDP9</accession>
<dbReference type="EMBL" id="JADGMQ010000008">
    <property type="protein sequence ID" value="MBI1621397.1"/>
    <property type="molecule type" value="Genomic_DNA"/>
</dbReference>
<reference evidence="1 2" key="1">
    <citation type="submission" date="2020-10" db="EMBL/GenBank/DDBJ databases">
        <title>Aquamicrobium zhengzhouensis sp. nov., a exopolysaccharide producing bacterium isolated from farmland soil.</title>
        <authorList>
            <person name="Wang X."/>
        </authorList>
    </citation>
    <scope>NUCLEOTIDE SEQUENCE [LARGE SCALE GENOMIC DNA]</scope>
    <source>
        <strain evidence="2">cd-1</strain>
    </source>
</reference>
<evidence type="ECO:0000313" key="2">
    <source>
        <dbReference type="Proteomes" id="UP000601789"/>
    </source>
</evidence>
<evidence type="ECO:0000313" key="1">
    <source>
        <dbReference type="EMBL" id="MBI1621397.1"/>
    </source>
</evidence>
<name>A0ABS0SDP9_9HYPH</name>
<gene>
    <name evidence="1" type="ORF">IOD40_12080</name>
</gene>
<protein>
    <submittedName>
        <fullName evidence="1">Uncharacterized protein</fullName>
    </submittedName>
</protein>
<dbReference type="RefSeq" id="WP_198476800.1">
    <property type="nucleotide sequence ID" value="NZ_JADGMQ010000008.1"/>
</dbReference>
<keyword evidence="2" id="KW-1185">Reference proteome</keyword>
<comment type="caution">
    <text evidence="1">The sequence shown here is derived from an EMBL/GenBank/DDBJ whole genome shotgun (WGS) entry which is preliminary data.</text>
</comment>
<proteinExistence type="predicted"/>
<dbReference type="Proteomes" id="UP000601789">
    <property type="component" value="Unassembled WGS sequence"/>
</dbReference>
<organism evidence="1 2">
    <name type="scientific">Aquamicrobium zhengzhouense</name>
    <dbReference type="NCBI Taxonomy" id="2781738"/>
    <lineage>
        <taxon>Bacteria</taxon>
        <taxon>Pseudomonadati</taxon>
        <taxon>Pseudomonadota</taxon>
        <taxon>Alphaproteobacteria</taxon>
        <taxon>Hyphomicrobiales</taxon>
        <taxon>Phyllobacteriaceae</taxon>
        <taxon>Aquamicrobium</taxon>
    </lineage>
</organism>